<feature type="region of interest" description="Disordered" evidence="1">
    <location>
        <begin position="266"/>
        <end position="290"/>
    </location>
</feature>
<dbReference type="AlphaFoldDB" id="A0A6J4LRE3"/>
<proteinExistence type="predicted"/>
<reference evidence="2" key="1">
    <citation type="submission" date="2020-02" db="EMBL/GenBank/DDBJ databases">
        <authorList>
            <person name="Meier V. D."/>
        </authorList>
    </citation>
    <scope>NUCLEOTIDE SEQUENCE</scope>
    <source>
        <strain evidence="2">AVDCRST_MAG71</strain>
    </source>
</reference>
<organism evidence="2">
    <name type="scientific">uncultured Lysobacter sp</name>
    <dbReference type="NCBI Taxonomy" id="271060"/>
    <lineage>
        <taxon>Bacteria</taxon>
        <taxon>Pseudomonadati</taxon>
        <taxon>Pseudomonadota</taxon>
        <taxon>Gammaproteobacteria</taxon>
        <taxon>Lysobacterales</taxon>
        <taxon>Lysobacteraceae</taxon>
        <taxon>Lysobacter</taxon>
        <taxon>environmental samples</taxon>
    </lineage>
</organism>
<feature type="compositionally biased region" description="Basic residues" evidence="1">
    <location>
        <begin position="105"/>
        <end position="121"/>
    </location>
</feature>
<protein>
    <submittedName>
        <fullName evidence="2">Oligopeptide transport system permease protein OppB</fullName>
    </submittedName>
</protein>
<evidence type="ECO:0000256" key="1">
    <source>
        <dbReference type="SAM" id="MobiDB-lite"/>
    </source>
</evidence>
<dbReference type="EMBL" id="CADCUA010000472">
    <property type="protein sequence ID" value="CAA9336055.1"/>
    <property type="molecule type" value="Genomic_DNA"/>
</dbReference>
<name>A0A6J4LRE3_9GAMM</name>
<feature type="non-terminal residue" evidence="2">
    <location>
        <position position="1"/>
    </location>
</feature>
<evidence type="ECO:0000313" key="2">
    <source>
        <dbReference type="EMBL" id="CAA9336055.1"/>
    </source>
</evidence>
<gene>
    <name evidence="2" type="ORF">AVDCRST_MAG71-2013</name>
</gene>
<feature type="region of interest" description="Disordered" evidence="1">
    <location>
        <begin position="105"/>
        <end position="137"/>
    </location>
</feature>
<accession>A0A6J4LRE3</accession>
<feature type="non-terminal residue" evidence="2">
    <location>
        <position position="302"/>
    </location>
</feature>
<sequence length="302" mass="31843">EAHCRARIRSAADTVAARDAVLRAAARGAWRAVRQREGRAARGAGRARRAVPPGSSAARAIRGVAGRRRARRPRAVVPVPRLHGQPDDRAGTAGVGAQRRARVAARAGLRHPARHLGRAARRPAGGSRADVHRRPRACGAEVRRRAAVDPAVRGYAALAARRRLGGSIEPRAAGDRARAAEHRVLRAPDARVDAGDAVGRIPACSACARVFRSTPAVRACAAAGDAAGRRMAVAGADQRRHRLGRGRAGVRHPRHGALLRAGRTQPRLHARARRGAGRRRADRGDQHAGRCTACAHGSAAAV</sequence>
<feature type="compositionally biased region" description="Basic residues" evidence="1">
    <location>
        <begin position="266"/>
        <end position="281"/>
    </location>
</feature>